<accession>A0A8J8MIJ0</accession>
<dbReference type="Gene3D" id="3.10.180.10">
    <property type="entry name" value="2,3-Dihydroxybiphenyl 1,2-Dioxygenase, domain 1"/>
    <property type="match status" value="1"/>
</dbReference>
<dbReference type="Pfam" id="PF00903">
    <property type="entry name" value="Glyoxalase"/>
    <property type="match status" value="1"/>
</dbReference>
<dbReference type="PROSITE" id="PS51819">
    <property type="entry name" value="VOC"/>
    <property type="match status" value="1"/>
</dbReference>
<dbReference type="InterPro" id="IPR037523">
    <property type="entry name" value="VOC_core"/>
</dbReference>
<evidence type="ECO:0000313" key="3">
    <source>
        <dbReference type="Proteomes" id="UP000683246"/>
    </source>
</evidence>
<protein>
    <submittedName>
        <fullName evidence="2">VOC family protein</fullName>
    </submittedName>
</protein>
<dbReference type="AlphaFoldDB" id="A0A8J8MIJ0"/>
<dbReference type="SUPFAM" id="SSF54593">
    <property type="entry name" value="Glyoxalase/Bleomycin resistance protein/Dihydroxybiphenyl dioxygenase"/>
    <property type="match status" value="1"/>
</dbReference>
<name>A0A8J8MIJ0_9FIRM</name>
<dbReference type="InterPro" id="IPR029068">
    <property type="entry name" value="Glyas_Bleomycin-R_OHBP_Dase"/>
</dbReference>
<reference evidence="2" key="1">
    <citation type="submission" date="2020-07" db="EMBL/GenBank/DDBJ databases">
        <title>Vallitalea pronyensis genome.</title>
        <authorList>
            <person name="Postec A."/>
        </authorList>
    </citation>
    <scope>NUCLEOTIDE SEQUENCE</scope>
    <source>
        <strain evidence="2">FatNI3</strain>
    </source>
</reference>
<feature type="domain" description="VOC" evidence="1">
    <location>
        <begin position="13"/>
        <end position="138"/>
    </location>
</feature>
<dbReference type="Proteomes" id="UP000683246">
    <property type="component" value="Chromosome"/>
</dbReference>
<sequence length="139" mass="15555">MNRMSNSTFKNTGFHHIALKVRDFDKSVGLYQDTLGLNMALSWGEGKERACMLDMGDGTYIEIFDGGQSNGALQQEPMIHFAFLTDECDAMYNAALKAGCSSHMAPEDLTINGHEKDVPIRIAFVIGYDGELIEFFQYR</sequence>
<dbReference type="EMBL" id="CP058649">
    <property type="protein sequence ID" value="QUI22472.1"/>
    <property type="molecule type" value="Genomic_DNA"/>
</dbReference>
<dbReference type="KEGG" id="vpy:HZI73_09225"/>
<proteinExistence type="predicted"/>
<evidence type="ECO:0000313" key="2">
    <source>
        <dbReference type="EMBL" id="QUI22472.1"/>
    </source>
</evidence>
<dbReference type="InterPro" id="IPR004360">
    <property type="entry name" value="Glyas_Fos-R_dOase_dom"/>
</dbReference>
<keyword evidence="3" id="KW-1185">Reference proteome</keyword>
<gene>
    <name evidence="2" type="ORF">HZI73_09225</name>
</gene>
<organism evidence="2 3">
    <name type="scientific">Vallitalea pronyensis</name>
    <dbReference type="NCBI Taxonomy" id="1348613"/>
    <lineage>
        <taxon>Bacteria</taxon>
        <taxon>Bacillati</taxon>
        <taxon>Bacillota</taxon>
        <taxon>Clostridia</taxon>
        <taxon>Lachnospirales</taxon>
        <taxon>Vallitaleaceae</taxon>
        <taxon>Vallitalea</taxon>
    </lineage>
</organism>
<evidence type="ECO:0000259" key="1">
    <source>
        <dbReference type="PROSITE" id="PS51819"/>
    </source>
</evidence>
<dbReference type="CDD" id="cd06587">
    <property type="entry name" value="VOC"/>
    <property type="match status" value="1"/>
</dbReference>
<dbReference type="RefSeq" id="WP_212697959.1">
    <property type="nucleotide sequence ID" value="NZ_CP058649.1"/>
</dbReference>